<protein>
    <submittedName>
        <fullName evidence="1">Uncharacterized protein</fullName>
    </submittedName>
</protein>
<evidence type="ECO:0000313" key="1">
    <source>
        <dbReference type="EMBL" id="MPM69836.1"/>
    </source>
</evidence>
<dbReference type="EMBL" id="VSSQ01023109">
    <property type="protein sequence ID" value="MPM69836.1"/>
    <property type="molecule type" value="Genomic_DNA"/>
</dbReference>
<sequence>MIGVGQGLLGNVKGFGEVQAFLHQKADQLRHGHGRVGVIELNGVILEEILEVATRGLIFFHQILQRGTGKEVLLLQAQDLAFPGAVIGIKNPCDVLGVVLLLHSFLVAAVVEIVKVKVFQGLGHKQAQGIDGLAAVADDGGVIGHGINGLVTELNEGPFTFPAQSPGIGHGIPVIAFLNLLAVDDLLPENAVFIANAVADQRIA</sequence>
<organism evidence="1">
    <name type="scientific">bioreactor metagenome</name>
    <dbReference type="NCBI Taxonomy" id="1076179"/>
    <lineage>
        <taxon>unclassified sequences</taxon>
        <taxon>metagenomes</taxon>
        <taxon>ecological metagenomes</taxon>
    </lineage>
</organism>
<gene>
    <name evidence="1" type="ORF">SDC9_116784</name>
</gene>
<accession>A0A645BWD5</accession>
<name>A0A645BWD5_9ZZZZ</name>
<reference evidence="1" key="1">
    <citation type="submission" date="2019-08" db="EMBL/GenBank/DDBJ databases">
        <authorList>
            <person name="Kucharzyk K."/>
            <person name="Murdoch R.W."/>
            <person name="Higgins S."/>
            <person name="Loffler F."/>
        </authorList>
    </citation>
    <scope>NUCLEOTIDE SEQUENCE</scope>
</reference>
<comment type="caution">
    <text evidence="1">The sequence shown here is derived from an EMBL/GenBank/DDBJ whole genome shotgun (WGS) entry which is preliminary data.</text>
</comment>
<proteinExistence type="predicted"/>
<dbReference type="AlphaFoldDB" id="A0A645BWD5"/>